<evidence type="ECO:0000313" key="11">
    <source>
        <dbReference type="Proteomes" id="UP000092177"/>
    </source>
</evidence>
<dbReference type="Gene3D" id="3.20.20.190">
    <property type="entry name" value="Phosphatidylinositol (PI) phosphodiesterase"/>
    <property type="match status" value="2"/>
</dbReference>
<dbReference type="KEGG" id="chig:CH63R_07560"/>
<dbReference type="Pfam" id="PF00168">
    <property type="entry name" value="C2"/>
    <property type="match status" value="1"/>
</dbReference>
<dbReference type="EC" id="3.1.4.11" evidence="7"/>
<feature type="region of interest" description="Disordered" evidence="8">
    <location>
        <begin position="292"/>
        <end position="346"/>
    </location>
</feature>
<comment type="caution">
    <text evidence="10">The sequence shown here is derived from an EMBL/GenBank/DDBJ whole genome shotgun (WGS) entry which is preliminary data.</text>
</comment>
<evidence type="ECO:0000256" key="2">
    <source>
        <dbReference type="ARBA" id="ARBA00022801"/>
    </source>
</evidence>
<reference evidence="11" key="1">
    <citation type="journal article" date="2017" name="BMC Genomics">
        <title>Gapless genome assembly of Colletotrichum higginsianum reveals chromosome structure and association of transposable elements with secondary metabolite gene clusters.</title>
        <authorList>
            <person name="Dallery J.-F."/>
            <person name="Lapalu N."/>
            <person name="Zampounis A."/>
            <person name="Pigne S."/>
            <person name="Luyten I."/>
            <person name="Amselem J."/>
            <person name="Wittenberg A.H.J."/>
            <person name="Zhou S."/>
            <person name="de Queiroz M.V."/>
            <person name="Robin G.P."/>
            <person name="Auger A."/>
            <person name="Hainaut M."/>
            <person name="Henrissat B."/>
            <person name="Kim K.-T."/>
            <person name="Lee Y.-H."/>
            <person name="Lespinet O."/>
            <person name="Schwartz D.C."/>
            <person name="Thon M.R."/>
            <person name="O'Connell R.J."/>
        </authorList>
    </citation>
    <scope>NUCLEOTIDE SEQUENCE [LARGE SCALE GENOMIC DNA]</scope>
    <source>
        <strain evidence="11">IMI 349063</strain>
    </source>
</reference>
<keyword evidence="11" id="KW-1185">Reference proteome</keyword>
<dbReference type="PANTHER" id="PTHR10336:SF82">
    <property type="entry name" value="PHOSPHOINOSITIDE PHOSPHOLIPASE C"/>
    <property type="match status" value="1"/>
</dbReference>
<dbReference type="Proteomes" id="UP000092177">
    <property type="component" value="Chromosome 5"/>
</dbReference>
<evidence type="ECO:0000256" key="1">
    <source>
        <dbReference type="ARBA" id="ARBA00001195"/>
    </source>
</evidence>
<dbReference type="PROSITE" id="PS50008">
    <property type="entry name" value="PIPLC_Y_DOMAIN"/>
    <property type="match status" value="1"/>
</dbReference>
<feature type="compositionally biased region" description="Polar residues" evidence="8">
    <location>
        <begin position="1"/>
        <end position="10"/>
    </location>
</feature>
<dbReference type="InterPro" id="IPR035892">
    <property type="entry name" value="C2_domain_sf"/>
</dbReference>
<dbReference type="InterPro" id="IPR000909">
    <property type="entry name" value="PLipase_C_PInositol-sp_X_dom"/>
</dbReference>
<dbReference type="InterPro" id="IPR001711">
    <property type="entry name" value="PLipase_C_Pinositol-sp_Y"/>
</dbReference>
<evidence type="ECO:0000256" key="6">
    <source>
        <dbReference type="ARBA" id="ARBA00059664"/>
    </source>
</evidence>
<dbReference type="GO" id="GO:0016042">
    <property type="term" value="P:lipid catabolic process"/>
    <property type="evidence" value="ECO:0007669"/>
    <property type="project" value="UniProtKB-KW"/>
</dbReference>
<keyword evidence="4 7" id="KW-0443">Lipid metabolism</keyword>
<feature type="region of interest" description="Disordered" evidence="8">
    <location>
        <begin position="1"/>
        <end position="37"/>
    </location>
</feature>
<dbReference type="EMBL" id="LTAN01000005">
    <property type="protein sequence ID" value="OBR08795.1"/>
    <property type="molecule type" value="Genomic_DNA"/>
</dbReference>
<feature type="region of interest" description="Disordered" evidence="8">
    <location>
        <begin position="461"/>
        <end position="494"/>
    </location>
</feature>
<feature type="region of interest" description="Disordered" evidence="8">
    <location>
        <begin position="86"/>
        <end position="110"/>
    </location>
</feature>
<dbReference type="Pfam" id="PF00387">
    <property type="entry name" value="PI-PLC-Y"/>
    <property type="match status" value="1"/>
</dbReference>
<dbReference type="GO" id="GO:0004435">
    <property type="term" value="F:phosphatidylinositol-4,5-bisphosphate phospholipase C activity"/>
    <property type="evidence" value="ECO:0007669"/>
    <property type="project" value="UniProtKB-EC"/>
</dbReference>
<dbReference type="InterPro" id="IPR000008">
    <property type="entry name" value="C2_dom"/>
</dbReference>
<evidence type="ECO:0000313" key="10">
    <source>
        <dbReference type="EMBL" id="OBR08795.1"/>
    </source>
</evidence>
<feature type="compositionally biased region" description="Polar residues" evidence="8">
    <location>
        <begin position="300"/>
        <end position="339"/>
    </location>
</feature>
<organism evidence="10 11">
    <name type="scientific">Colletotrichum higginsianum (strain IMI 349063)</name>
    <name type="common">Crucifer anthracnose fungus</name>
    <dbReference type="NCBI Taxonomy" id="759273"/>
    <lineage>
        <taxon>Eukaryota</taxon>
        <taxon>Fungi</taxon>
        <taxon>Dikarya</taxon>
        <taxon>Ascomycota</taxon>
        <taxon>Pezizomycotina</taxon>
        <taxon>Sordariomycetes</taxon>
        <taxon>Hypocreomycetidae</taxon>
        <taxon>Glomerellales</taxon>
        <taxon>Glomerellaceae</taxon>
        <taxon>Colletotrichum</taxon>
        <taxon>Colletotrichum destructivum species complex</taxon>
    </lineage>
</organism>
<feature type="compositionally biased region" description="Polar residues" evidence="8">
    <location>
        <begin position="86"/>
        <end position="101"/>
    </location>
</feature>
<sequence>MCLSVRSSSDPVPKDEGREGRFWRRKAPNGEKPRTKKRALTMPLWSTSNKTSANTLKGMVGLTTILAPTRDGFHFKLAQPMPSINVTNVDGATDPSSSSANSDHKDTPATSTSDEILLSFAIQNRLKKIFDDLRSRRSSLSRDPFVTREQLLVFLEKTQGEDDVENILPEDKERYNFGEFLETWWTHYGWDAVRPLKSEDKDLARPITNYFISSSHNTYLEGNQLASKSSPEAYRAVLRRGCRCIEIDVWNGDTPITTQEGARPDHSRNLSGSSLPNVAASVKETVEDILIDRNGHGSGHSRNPSNASRSLNPRDSTTLLGPSESTESLGNTLRPQSAGKNRLPYPKDEPIVTHGWTLTTPCGFREVCRAVRESAFETNDLPIIVSLEVHADKEQQEVMVKIMKQEWEGMLIDKSWEGIDPRFRLPKLEELKRKILVKVKKAPNKIEVPVSTTALSRVYANDEDASGSDDERIKEVPKTPNTPRTDTPVKIHSGSEAPTSAKVAICQALSSLAIYTHSEHFKSFETAAAKKPSHIFSISESRILELHATKAREMFTHNKNFFMRAFPNGARVDSSNPDPSLFWRKGVQMVALNWQYLDEGMMLNEGMFADEQGWVLKPIGYRSCDKDTVTEVDAAPQGDLELAVTIIAGQHIWAASDSDSNSSRAKHLRPFVKCELHVEIGAVNGKAADEDDFKLKTGSRKTDHPEWENGARLKFPKISRVVEELSFLRFKVEDDPILGSDELLSWACIRLDRLRPGFRFIRLMDIKNRPIEGGKLLVKIDKVVR</sequence>
<dbReference type="SMART" id="SM00149">
    <property type="entry name" value="PLCYc"/>
    <property type="match status" value="1"/>
</dbReference>
<dbReference type="VEuPathDB" id="FungiDB:CH63R_07560"/>
<evidence type="ECO:0000256" key="7">
    <source>
        <dbReference type="RuleBase" id="RU361133"/>
    </source>
</evidence>
<dbReference type="CDD" id="cd08598">
    <property type="entry name" value="PI-PLC1c_yeast"/>
    <property type="match status" value="1"/>
</dbReference>
<dbReference type="PRINTS" id="PR00390">
    <property type="entry name" value="PHPHLIPASEC"/>
</dbReference>
<dbReference type="SUPFAM" id="SSF51695">
    <property type="entry name" value="PLC-like phosphodiesterases"/>
    <property type="match status" value="1"/>
</dbReference>
<dbReference type="FunFam" id="3.20.20.190:FF:000039">
    <property type="entry name" value="Phosphoinositide phospholipase C"/>
    <property type="match status" value="1"/>
</dbReference>
<gene>
    <name evidence="10" type="ORF">CH63R_07560</name>
</gene>
<dbReference type="Pfam" id="PF00388">
    <property type="entry name" value="PI-PLC-X"/>
    <property type="match status" value="1"/>
</dbReference>
<comment type="function">
    <text evidence="6">The production of the second messenger molecules diacylglycerol (DAG) and inositol 1,4,5-trisphosphate (IP3) is mediated by activated phosphatidylinositol-specific phospholipase C enzymes.</text>
</comment>
<dbReference type="AlphaFoldDB" id="A0A1B7YA18"/>
<dbReference type="SUPFAM" id="SSF49562">
    <property type="entry name" value="C2 domain (Calcium/lipid-binding domain, CaLB)"/>
    <property type="match status" value="1"/>
</dbReference>
<dbReference type="InterPro" id="IPR001192">
    <property type="entry name" value="PI-PLC_fam"/>
</dbReference>
<feature type="compositionally biased region" description="Basic and acidic residues" evidence="8">
    <location>
        <begin position="12"/>
        <end position="33"/>
    </location>
</feature>
<dbReference type="GO" id="GO:0051209">
    <property type="term" value="P:release of sequestered calcium ion into cytosol"/>
    <property type="evidence" value="ECO:0007669"/>
    <property type="project" value="TreeGrafter"/>
</dbReference>
<dbReference type="RefSeq" id="XP_018157313.1">
    <property type="nucleotide sequence ID" value="XM_018302535.1"/>
</dbReference>
<evidence type="ECO:0000256" key="4">
    <source>
        <dbReference type="ARBA" id="ARBA00023098"/>
    </source>
</evidence>
<dbReference type="PROSITE" id="PS50007">
    <property type="entry name" value="PIPLC_X_DOMAIN"/>
    <property type="match status" value="1"/>
</dbReference>
<dbReference type="GeneID" id="28866642"/>
<dbReference type="Gene3D" id="2.60.40.150">
    <property type="entry name" value="C2 domain"/>
    <property type="match status" value="1"/>
</dbReference>
<accession>A0A1B7YA18</accession>
<feature type="domain" description="PI-PLC Y-box" evidence="9">
    <location>
        <begin position="509"/>
        <end position="622"/>
    </location>
</feature>
<evidence type="ECO:0000259" key="9">
    <source>
        <dbReference type="PROSITE" id="PS50008"/>
    </source>
</evidence>
<comment type="catalytic activity">
    <reaction evidence="1 7">
        <text>a 1,2-diacyl-sn-glycero-3-phospho-(1D-myo-inositol-4,5-bisphosphate) + H2O = 1D-myo-inositol 1,4,5-trisphosphate + a 1,2-diacyl-sn-glycerol + H(+)</text>
        <dbReference type="Rhea" id="RHEA:33179"/>
        <dbReference type="ChEBI" id="CHEBI:15377"/>
        <dbReference type="ChEBI" id="CHEBI:15378"/>
        <dbReference type="ChEBI" id="CHEBI:17815"/>
        <dbReference type="ChEBI" id="CHEBI:58456"/>
        <dbReference type="ChEBI" id="CHEBI:203600"/>
        <dbReference type="EC" id="3.1.4.11"/>
    </reaction>
</comment>
<keyword evidence="5" id="KW-0807">Transducer</keyword>
<keyword evidence="2 7" id="KW-0378">Hydrolase</keyword>
<protein>
    <recommendedName>
        <fullName evidence="7">Phosphoinositide phospholipase C</fullName>
        <ecNumber evidence="7">3.1.4.11</ecNumber>
    </recommendedName>
</protein>
<evidence type="ECO:0000256" key="8">
    <source>
        <dbReference type="SAM" id="MobiDB-lite"/>
    </source>
</evidence>
<dbReference type="OrthoDB" id="269822at2759"/>
<dbReference type="CDD" id="cd00275">
    <property type="entry name" value="C2_PLC_like"/>
    <property type="match status" value="1"/>
</dbReference>
<keyword evidence="3 7" id="KW-0442">Lipid degradation</keyword>
<dbReference type="GO" id="GO:0048015">
    <property type="term" value="P:phosphatidylinositol-mediated signaling"/>
    <property type="evidence" value="ECO:0007669"/>
    <property type="project" value="TreeGrafter"/>
</dbReference>
<dbReference type="SMART" id="SM00148">
    <property type="entry name" value="PLCXc"/>
    <property type="match status" value="1"/>
</dbReference>
<evidence type="ECO:0000256" key="3">
    <source>
        <dbReference type="ARBA" id="ARBA00022963"/>
    </source>
</evidence>
<name>A0A1B7YA18_COLHI</name>
<dbReference type="InterPro" id="IPR017946">
    <property type="entry name" value="PLC-like_Pdiesterase_TIM-brl"/>
</dbReference>
<feature type="region of interest" description="Disordered" evidence="8">
    <location>
        <begin position="254"/>
        <end position="277"/>
    </location>
</feature>
<proteinExistence type="predicted"/>
<evidence type="ECO:0000256" key="5">
    <source>
        <dbReference type="ARBA" id="ARBA00023224"/>
    </source>
</evidence>
<dbReference type="PANTHER" id="PTHR10336">
    <property type="entry name" value="PHOSPHOINOSITIDE-SPECIFIC PHOSPHOLIPASE C FAMILY PROTEIN"/>
    <property type="match status" value="1"/>
</dbReference>
<dbReference type="SMART" id="SM00239">
    <property type="entry name" value="C2"/>
    <property type="match status" value="1"/>
</dbReference>